<keyword evidence="4 9" id="KW-0808">Transferase</keyword>
<dbReference type="RefSeq" id="WP_034879741.1">
    <property type="nucleotide sequence ID" value="NZ_JOKG01000007.1"/>
</dbReference>
<dbReference type="eggNOG" id="COG0110">
    <property type="taxonomic scope" value="Bacteria"/>
</dbReference>
<evidence type="ECO:0000256" key="8">
    <source>
        <dbReference type="ARBA" id="ARBA00047633"/>
    </source>
</evidence>
<keyword evidence="10" id="KW-1185">Reference proteome</keyword>
<evidence type="ECO:0000313" key="9">
    <source>
        <dbReference type="EMBL" id="KEQ11473.1"/>
    </source>
</evidence>
<dbReference type="AlphaFoldDB" id="A0A081MZ50"/>
<dbReference type="GO" id="GO:0046677">
    <property type="term" value="P:response to antibiotic"/>
    <property type="evidence" value="ECO:0007669"/>
    <property type="project" value="UniProtKB-KW"/>
</dbReference>
<dbReference type="InterPro" id="IPR001451">
    <property type="entry name" value="Hexapep"/>
</dbReference>
<dbReference type="Gene3D" id="2.160.10.10">
    <property type="entry name" value="Hexapeptide repeat proteins"/>
    <property type="match status" value="1"/>
</dbReference>
<dbReference type="SUPFAM" id="SSF51161">
    <property type="entry name" value="Trimeric LpxA-like enzymes"/>
    <property type="match status" value="1"/>
</dbReference>
<keyword evidence="6" id="KW-0046">Antibiotic resistance</keyword>
<dbReference type="EC" id="2.3.1.28" evidence="2"/>
<dbReference type="GO" id="GO:0008811">
    <property type="term" value="F:chloramphenicol O-acetyltransferase activity"/>
    <property type="evidence" value="ECO:0007669"/>
    <property type="project" value="UniProtKB-EC"/>
</dbReference>
<comment type="caution">
    <text evidence="9">The sequence shown here is derived from an EMBL/GenBank/DDBJ whole genome shotgun (WGS) entry which is preliminary data.</text>
</comment>
<dbReference type="InterPro" id="IPR018357">
    <property type="entry name" value="Hexapep_transf_CS"/>
</dbReference>
<dbReference type="PANTHER" id="PTHR43300:SF12">
    <property type="entry name" value="CHLORAMPHENICOL ACETYLTRANSFERASE"/>
    <property type="match status" value="1"/>
</dbReference>
<dbReference type="Proteomes" id="UP000028006">
    <property type="component" value="Unassembled WGS sequence"/>
</dbReference>
<organism evidence="9 10">
    <name type="scientific">Endozoicomonas montiporae</name>
    <dbReference type="NCBI Taxonomy" id="1027273"/>
    <lineage>
        <taxon>Bacteria</taxon>
        <taxon>Pseudomonadati</taxon>
        <taxon>Pseudomonadota</taxon>
        <taxon>Gammaproteobacteria</taxon>
        <taxon>Oceanospirillales</taxon>
        <taxon>Endozoicomonadaceae</taxon>
        <taxon>Endozoicomonas</taxon>
    </lineage>
</organism>
<gene>
    <name evidence="9" type="ORF">GZ77_25585</name>
</gene>
<keyword evidence="7" id="KW-0012">Acyltransferase</keyword>
<dbReference type="Pfam" id="PF00132">
    <property type="entry name" value="Hexapep"/>
    <property type="match status" value="1"/>
</dbReference>
<comment type="catalytic activity">
    <reaction evidence="8">
        <text>chloramphenicol + acetyl-CoA = chloramphenicol 3-acetate + CoA</text>
        <dbReference type="Rhea" id="RHEA:18421"/>
        <dbReference type="ChEBI" id="CHEBI:16730"/>
        <dbReference type="ChEBI" id="CHEBI:17698"/>
        <dbReference type="ChEBI" id="CHEBI:57287"/>
        <dbReference type="ChEBI" id="CHEBI:57288"/>
        <dbReference type="EC" id="2.3.1.28"/>
    </reaction>
</comment>
<dbReference type="EMBL" id="JOKG01000007">
    <property type="protein sequence ID" value="KEQ11473.1"/>
    <property type="molecule type" value="Genomic_DNA"/>
</dbReference>
<evidence type="ECO:0000256" key="7">
    <source>
        <dbReference type="ARBA" id="ARBA00023315"/>
    </source>
</evidence>
<evidence type="ECO:0000256" key="6">
    <source>
        <dbReference type="ARBA" id="ARBA00023251"/>
    </source>
</evidence>
<protein>
    <recommendedName>
        <fullName evidence="3">Chloramphenicol acetyltransferase</fullName>
        <ecNumber evidence="2">2.3.1.28</ecNumber>
    </recommendedName>
</protein>
<sequence>MKNYFESPFIGKQLREQVTNSNIIVGKHSYYSGYYHGHSFDECARYLLDDRDDVDKLIIGDYCSIGSGAIFMMAGNQGHRSDWASTFPFFYQDNPIFSGAVDGFKKAGDTVIGSDVWIGSEAMIMSGVTVGHGAIIASRSVVTKNVEPYSVVGANPAKHIKFRFETTEIEMLLEMKWWDWSDEQIREAMPFLCSSDISSLYSFWKNQVRT</sequence>
<evidence type="ECO:0000256" key="4">
    <source>
        <dbReference type="ARBA" id="ARBA00022679"/>
    </source>
</evidence>
<name>A0A081MZ50_9GAMM</name>
<dbReference type="InterPro" id="IPR011004">
    <property type="entry name" value="Trimer_LpxA-like_sf"/>
</dbReference>
<dbReference type="CDD" id="cd03349">
    <property type="entry name" value="LbH_XAT"/>
    <property type="match status" value="1"/>
</dbReference>
<evidence type="ECO:0000256" key="2">
    <source>
        <dbReference type="ARBA" id="ARBA00013235"/>
    </source>
</evidence>
<reference evidence="9 10" key="1">
    <citation type="submission" date="2014-06" db="EMBL/GenBank/DDBJ databases">
        <title>Whole Genome Sequences of Three Symbiotic Endozoicomonas Bacteria.</title>
        <authorList>
            <person name="Neave M.J."/>
            <person name="Apprill A."/>
            <person name="Voolstra C.R."/>
        </authorList>
    </citation>
    <scope>NUCLEOTIDE SEQUENCE [LARGE SCALE GENOMIC DNA]</scope>
    <source>
        <strain evidence="9 10">LMG 24815</strain>
    </source>
</reference>
<evidence type="ECO:0000313" key="10">
    <source>
        <dbReference type="Proteomes" id="UP000028006"/>
    </source>
</evidence>
<comment type="similarity">
    <text evidence="1">Belongs to the transferase hexapeptide repeat family.</text>
</comment>
<proteinExistence type="inferred from homology"/>
<dbReference type="PANTHER" id="PTHR43300">
    <property type="entry name" value="ACETYLTRANSFERASE"/>
    <property type="match status" value="1"/>
</dbReference>
<dbReference type="NCBIfam" id="NF000490">
    <property type="entry name" value="chloram_CatB"/>
    <property type="match status" value="1"/>
</dbReference>
<dbReference type="PROSITE" id="PS00101">
    <property type="entry name" value="HEXAPEP_TRANSFERASES"/>
    <property type="match status" value="1"/>
</dbReference>
<evidence type="ECO:0000256" key="5">
    <source>
        <dbReference type="ARBA" id="ARBA00022737"/>
    </source>
</evidence>
<dbReference type="InterPro" id="IPR050179">
    <property type="entry name" value="Trans_hexapeptide_repeat"/>
</dbReference>
<accession>A0A081MZ50</accession>
<keyword evidence="5" id="KW-0677">Repeat</keyword>
<evidence type="ECO:0000256" key="3">
    <source>
        <dbReference type="ARBA" id="ARBA00020291"/>
    </source>
</evidence>
<evidence type="ECO:0000256" key="1">
    <source>
        <dbReference type="ARBA" id="ARBA00007274"/>
    </source>
</evidence>